<evidence type="ECO:0000313" key="9">
    <source>
        <dbReference type="EMBL" id="PWA77991.1"/>
    </source>
</evidence>
<keyword evidence="10" id="KW-1185">Reference proteome</keyword>
<proteinExistence type="inferred from homology"/>
<dbReference type="GO" id="GO:0006606">
    <property type="term" value="P:protein import into nucleus"/>
    <property type="evidence" value="ECO:0007669"/>
    <property type="project" value="InterPro"/>
</dbReference>
<feature type="domain" description="IBB" evidence="8">
    <location>
        <begin position="1"/>
        <end position="55"/>
    </location>
</feature>
<dbReference type="PROSITE" id="PS51214">
    <property type="entry name" value="IBB"/>
    <property type="match status" value="1"/>
</dbReference>
<comment type="caution">
    <text evidence="9">The sequence shown here is derived from an EMBL/GenBank/DDBJ whole genome shotgun (WGS) entry which is preliminary data.</text>
</comment>
<dbReference type="STRING" id="35608.A0A2U1NWW5"/>
<evidence type="ECO:0000256" key="4">
    <source>
        <dbReference type="ARBA" id="ARBA00022927"/>
    </source>
</evidence>
<feature type="region of interest" description="Disordered" evidence="7">
    <location>
        <begin position="1"/>
        <end position="28"/>
    </location>
</feature>
<dbReference type="SMART" id="SM00185">
    <property type="entry name" value="ARM"/>
    <property type="match status" value="2"/>
</dbReference>
<feature type="repeat" description="ARM" evidence="5">
    <location>
        <begin position="110"/>
        <end position="153"/>
    </location>
</feature>
<sequence length="177" mass="19851">MSLRPNARAGARRNGYKPAVDGRQKREENMVEIRKNKREENLQKKRREVVAGGGTQFAMHAFDTKLENLPAMVAGVWSQDNSLQLEATTNFRKLLTIESSPTIEEVIQSGVVPRFVEFLMREDFPQLQFEAAWALTNVASGTSEHTKVVIDHGAVEIFVKLLASPSDEVGEQAVWAR</sequence>
<evidence type="ECO:0000256" key="2">
    <source>
        <dbReference type="ARBA" id="ARBA00022448"/>
    </source>
</evidence>
<dbReference type="Pfam" id="PF01749">
    <property type="entry name" value="IBB"/>
    <property type="match status" value="1"/>
</dbReference>
<organism evidence="9 10">
    <name type="scientific">Artemisia annua</name>
    <name type="common">Sweet wormwood</name>
    <dbReference type="NCBI Taxonomy" id="35608"/>
    <lineage>
        <taxon>Eukaryota</taxon>
        <taxon>Viridiplantae</taxon>
        <taxon>Streptophyta</taxon>
        <taxon>Embryophyta</taxon>
        <taxon>Tracheophyta</taxon>
        <taxon>Spermatophyta</taxon>
        <taxon>Magnoliopsida</taxon>
        <taxon>eudicotyledons</taxon>
        <taxon>Gunneridae</taxon>
        <taxon>Pentapetalae</taxon>
        <taxon>asterids</taxon>
        <taxon>campanulids</taxon>
        <taxon>Asterales</taxon>
        <taxon>Asteraceae</taxon>
        <taxon>Asteroideae</taxon>
        <taxon>Anthemideae</taxon>
        <taxon>Artemisiinae</taxon>
        <taxon>Artemisia</taxon>
    </lineage>
</organism>
<protein>
    <submittedName>
        <fullName evidence="9">Armadillo</fullName>
    </submittedName>
</protein>
<comment type="similarity">
    <text evidence="1">Belongs to the importin alpha family.</text>
</comment>
<evidence type="ECO:0000256" key="7">
    <source>
        <dbReference type="SAM" id="MobiDB-lite"/>
    </source>
</evidence>
<dbReference type="Pfam" id="PF00514">
    <property type="entry name" value="Arm"/>
    <property type="match status" value="2"/>
</dbReference>
<dbReference type="OrthoDB" id="1671880at2759"/>
<gene>
    <name evidence="9" type="ORF">CTI12_AA049060</name>
</gene>
<dbReference type="SUPFAM" id="SSF48371">
    <property type="entry name" value="ARM repeat"/>
    <property type="match status" value="1"/>
</dbReference>
<keyword evidence="4" id="KW-0653">Protein transport</keyword>
<dbReference type="InterPro" id="IPR036975">
    <property type="entry name" value="Importin-a_IBB_sf"/>
</dbReference>
<dbReference type="Gene3D" id="1.25.10.10">
    <property type="entry name" value="Leucine-rich Repeat Variant"/>
    <property type="match status" value="1"/>
</dbReference>
<dbReference type="PROSITE" id="PS50176">
    <property type="entry name" value="ARM_REPEAT"/>
    <property type="match status" value="1"/>
</dbReference>
<keyword evidence="3" id="KW-0677">Repeat</keyword>
<reference evidence="9 10" key="1">
    <citation type="journal article" date="2018" name="Mol. Plant">
        <title>The genome of Artemisia annua provides insight into the evolution of Asteraceae family and artemisinin biosynthesis.</title>
        <authorList>
            <person name="Shen Q."/>
            <person name="Zhang L."/>
            <person name="Liao Z."/>
            <person name="Wang S."/>
            <person name="Yan T."/>
            <person name="Shi P."/>
            <person name="Liu M."/>
            <person name="Fu X."/>
            <person name="Pan Q."/>
            <person name="Wang Y."/>
            <person name="Lv Z."/>
            <person name="Lu X."/>
            <person name="Zhang F."/>
            <person name="Jiang W."/>
            <person name="Ma Y."/>
            <person name="Chen M."/>
            <person name="Hao X."/>
            <person name="Li L."/>
            <person name="Tang Y."/>
            <person name="Lv G."/>
            <person name="Zhou Y."/>
            <person name="Sun X."/>
            <person name="Brodelius P.E."/>
            <person name="Rose J.K.C."/>
            <person name="Tang K."/>
        </authorList>
    </citation>
    <scope>NUCLEOTIDE SEQUENCE [LARGE SCALE GENOMIC DNA]</scope>
    <source>
        <strain evidence="10">cv. Huhao1</strain>
        <tissue evidence="9">Leaf</tissue>
    </source>
</reference>
<dbReference type="InterPro" id="IPR000225">
    <property type="entry name" value="Armadillo"/>
</dbReference>
<evidence type="ECO:0000313" key="10">
    <source>
        <dbReference type="Proteomes" id="UP000245207"/>
    </source>
</evidence>
<evidence type="ECO:0000256" key="3">
    <source>
        <dbReference type="ARBA" id="ARBA00022737"/>
    </source>
</evidence>
<dbReference type="Gene3D" id="1.20.5.690">
    <property type="entry name" value="Importin-alpha, importin-beta-binding domain"/>
    <property type="match status" value="1"/>
</dbReference>
<dbReference type="AlphaFoldDB" id="A0A2U1NWW5"/>
<dbReference type="Proteomes" id="UP000245207">
    <property type="component" value="Unassembled WGS sequence"/>
</dbReference>
<evidence type="ECO:0000256" key="1">
    <source>
        <dbReference type="ARBA" id="ARBA00010394"/>
    </source>
</evidence>
<keyword evidence="2 6" id="KW-0813">Transport</keyword>
<dbReference type="GO" id="GO:0061608">
    <property type="term" value="F:nuclear import signal receptor activity"/>
    <property type="evidence" value="ECO:0007669"/>
    <property type="project" value="InterPro"/>
</dbReference>
<evidence type="ECO:0000256" key="5">
    <source>
        <dbReference type="PROSITE-ProRule" id="PRU00259"/>
    </source>
</evidence>
<evidence type="ECO:0000256" key="6">
    <source>
        <dbReference type="PROSITE-ProRule" id="PRU00561"/>
    </source>
</evidence>
<evidence type="ECO:0000259" key="8">
    <source>
        <dbReference type="PROSITE" id="PS51214"/>
    </source>
</evidence>
<dbReference type="InterPro" id="IPR002652">
    <property type="entry name" value="Importin-a_IBB"/>
</dbReference>
<dbReference type="InterPro" id="IPR016024">
    <property type="entry name" value="ARM-type_fold"/>
</dbReference>
<dbReference type="EMBL" id="PKPP01002049">
    <property type="protein sequence ID" value="PWA77991.1"/>
    <property type="molecule type" value="Genomic_DNA"/>
</dbReference>
<dbReference type="PANTHER" id="PTHR23316">
    <property type="entry name" value="IMPORTIN ALPHA"/>
    <property type="match status" value="1"/>
</dbReference>
<name>A0A2U1NWW5_ARTAN</name>
<dbReference type="InterPro" id="IPR011989">
    <property type="entry name" value="ARM-like"/>
</dbReference>
<accession>A0A2U1NWW5</accession>